<dbReference type="EMBL" id="BAABAB010000016">
    <property type="protein sequence ID" value="GAA3621052.1"/>
    <property type="molecule type" value="Genomic_DNA"/>
</dbReference>
<dbReference type="NCBIfam" id="NF040618">
    <property type="entry name" value="PPA1309_fam"/>
    <property type="match status" value="1"/>
</dbReference>
<name>A0ABP6ZWA2_9ACTN</name>
<comment type="caution">
    <text evidence="1">The sequence shown here is derived from an EMBL/GenBank/DDBJ whole genome shotgun (WGS) entry which is preliminary data.</text>
</comment>
<proteinExistence type="predicted"/>
<dbReference type="InterPro" id="IPR047681">
    <property type="entry name" value="PPA1309-like"/>
</dbReference>
<evidence type="ECO:0000313" key="2">
    <source>
        <dbReference type="Proteomes" id="UP001501490"/>
    </source>
</evidence>
<dbReference type="Proteomes" id="UP001501490">
    <property type="component" value="Unassembled WGS sequence"/>
</dbReference>
<accession>A0ABP6ZWA2</accession>
<keyword evidence="2" id="KW-1185">Reference proteome</keyword>
<protein>
    <submittedName>
        <fullName evidence="1">PPA1309 family protein</fullName>
    </submittedName>
</protein>
<organism evidence="1 2">
    <name type="scientific">Microlunatus ginsengisoli</name>
    <dbReference type="NCBI Taxonomy" id="363863"/>
    <lineage>
        <taxon>Bacteria</taxon>
        <taxon>Bacillati</taxon>
        <taxon>Actinomycetota</taxon>
        <taxon>Actinomycetes</taxon>
        <taxon>Propionibacteriales</taxon>
        <taxon>Propionibacteriaceae</taxon>
        <taxon>Microlunatus</taxon>
    </lineage>
</organism>
<gene>
    <name evidence="1" type="ORF">GCM10022236_24140</name>
</gene>
<dbReference type="RefSeq" id="WP_344804764.1">
    <property type="nucleotide sequence ID" value="NZ_BAABAB010000016.1"/>
</dbReference>
<reference evidence="2" key="1">
    <citation type="journal article" date="2019" name="Int. J. Syst. Evol. Microbiol.">
        <title>The Global Catalogue of Microorganisms (GCM) 10K type strain sequencing project: providing services to taxonomists for standard genome sequencing and annotation.</title>
        <authorList>
            <consortium name="The Broad Institute Genomics Platform"/>
            <consortium name="The Broad Institute Genome Sequencing Center for Infectious Disease"/>
            <person name="Wu L."/>
            <person name="Ma J."/>
        </authorList>
    </citation>
    <scope>NUCLEOTIDE SEQUENCE [LARGE SCALE GENOMIC DNA]</scope>
    <source>
        <strain evidence="2">JCM 16929</strain>
    </source>
</reference>
<evidence type="ECO:0000313" key="1">
    <source>
        <dbReference type="EMBL" id="GAA3621052.1"/>
    </source>
</evidence>
<sequence length="188" mass="19493">MSSHPDAAGPVRAGTDADPAGTSLVAALLEVERHVGAAGWDQPSRLFALVATERLLAAEPGLADRLRAPGAGEPATLTAIEQDHFAATDDLFADLAQVSWPATVDGCALAVERMFLPAGAEADLPDDPQAAAEVVAGHPRRQEVRVVVGVDRAGRRHGVARLRSEPDELLGGTDLVPGLAEVLAHTLN</sequence>